<dbReference type="GeneID" id="100166909"/>
<evidence type="ECO:0000259" key="1">
    <source>
        <dbReference type="SMART" id="SM00587"/>
    </source>
</evidence>
<evidence type="ECO:0000313" key="2">
    <source>
        <dbReference type="EnsemblMetazoa" id="XP_016659178.1"/>
    </source>
</evidence>
<name>A0A8R2H7C5_ACYPI</name>
<dbReference type="SMART" id="SM00587">
    <property type="entry name" value="CHK"/>
    <property type="match status" value="1"/>
</dbReference>
<proteinExistence type="predicted"/>
<dbReference type="PANTHER" id="PTHR11012">
    <property type="entry name" value="PROTEIN KINASE-LIKE DOMAIN-CONTAINING"/>
    <property type="match status" value="1"/>
</dbReference>
<dbReference type="EnsemblMetazoa" id="XM_016803690.2">
    <property type="protein sequence ID" value="XP_016659179.1"/>
    <property type="gene ID" value="LOC100166909"/>
</dbReference>
<dbReference type="Gene3D" id="3.90.1200.10">
    <property type="match status" value="1"/>
</dbReference>
<dbReference type="AlphaFoldDB" id="A0A8R2H7C5"/>
<dbReference type="RefSeq" id="XP_016659179.1">
    <property type="nucleotide sequence ID" value="XM_016803690.1"/>
</dbReference>
<reference evidence="2" key="2">
    <citation type="submission" date="2022-06" db="UniProtKB">
        <authorList>
            <consortium name="EnsemblMetazoa"/>
        </authorList>
    </citation>
    <scope>IDENTIFICATION</scope>
</reference>
<protein>
    <recommendedName>
        <fullName evidence="1">CHK kinase-like domain-containing protein</fullName>
    </recommendedName>
</protein>
<dbReference type="Pfam" id="PF02958">
    <property type="entry name" value="EcKL"/>
    <property type="match status" value="1"/>
</dbReference>
<dbReference type="Proteomes" id="UP000007819">
    <property type="component" value="Chromosome A1"/>
</dbReference>
<keyword evidence="3" id="KW-1185">Reference proteome</keyword>
<accession>A0A8R2H7C5</accession>
<dbReference type="InterPro" id="IPR015897">
    <property type="entry name" value="CHK_kinase-like"/>
</dbReference>
<dbReference type="InterPro" id="IPR004119">
    <property type="entry name" value="EcKL"/>
</dbReference>
<dbReference type="KEGG" id="api:100166909"/>
<sequence>MESLLREQLPEIVSNGTFGKNLKYLSFDLDKDHVGQDQYMSTVLFGTVTTSDESKHRVVIKLKLRDEKMRIQFQIDFQFHNEIAMYERIIPFFFECHRSMAGVGNLPTLARFLYGRNKCGEFFEKDLIVLENINPLGFRLCEDRLFIDYNHLVIALQALAKFHGLSYTAKNKDPDRFQEIITDIRDTQFDVDGQWIFKNNALSRFGKRGVDQLLKRSGDLYRNNEHLRRFNVLIGDGDNSLRRALVPREPFSVLCHGDFNRNNVAFRYDEAGLPVDVLLFDFGTPRYGSPALDLSFFFYMNTTQNLRESRWDDLLNVYCLTLAESVASSVRVPNRAELDSEMATFAYYGFAHASFFLPYQLESNIVDNEGMDDEETLEWFLQQGGDIGSGLVADIVQHIVDMEYTNL</sequence>
<dbReference type="InterPro" id="IPR011009">
    <property type="entry name" value="Kinase-like_dom_sf"/>
</dbReference>
<organism evidence="2 3">
    <name type="scientific">Acyrthosiphon pisum</name>
    <name type="common">Pea aphid</name>
    <dbReference type="NCBI Taxonomy" id="7029"/>
    <lineage>
        <taxon>Eukaryota</taxon>
        <taxon>Metazoa</taxon>
        <taxon>Ecdysozoa</taxon>
        <taxon>Arthropoda</taxon>
        <taxon>Hexapoda</taxon>
        <taxon>Insecta</taxon>
        <taxon>Pterygota</taxon>
        <taxon>Neoptera</taxon>
        <taxon>Paraneoptera</taxon>
        <taxon>Hemiptera</taxon>
        <taxon>Sternorrhyncha</taxon>
        <taxon>Aphidomorpha</taxon>
        <taxon>Aphidoidea</taxon>
        <taxon>Aphididae</taxon>
        <taxon>Macrosiphini</taxon>
        <taxon>Acyrthosiphon</taxon>
    </lineage>
</organism>
<dbReference type="EnsemblMetazoa" id="XM_016803689.2">
    <property type="protein sequence ID" value="XP_016659178.1"/>
    <property type="gene ID" value="LOC100166909"/>
</dbReference>
<dbReference type="OrthoDB" id="190089at2759"/>
<dbReference type="SUPFAM" id="SSF56112">
    <property type="entry name" value="Protein kinase-like (PK-like)"/>
    <property type="match status" value="1"/>
</dbReference>
<reference evidence="3" key="1">
    <citation type="submission" date="2010-06" db="EMBL/GenBank/DDBJ databases">
        <authorList>
            <person name="Jiang H."/>
            <person name="Abraham K."/>
            <person name="Ali S."/>
            <person name="Alsbrooks S.L."/>
            <person name="Anim B.N."/>
            <person name="Anosike U.S."/>
            <person name="Attaway T."/>
            <person name="Bandaranaike D.P."/>
            <person name="Battles P.K."/>
            <person name="Bell S.N."/>
            <person name="Bell A.V."/>
            <person name="Beltran B."/>
            <person name="Bickham C."/>
            <person name="Bustamante Y."/>
            <person name="Caleb T."/>
            <person name="Canada A."/>
            <person name="Cardenas V."/>
            <person name="Carter K."/>
            <person name="Chacko J."/>
            <person name="Chandrabose M.N."/>
            <person name="Chavez D."/>
            <person name="Chavez A."/>
            <person name="Chen L."/>
            <person name="Chu H.-S."/>
            <person name="Claassen K.J."/>
            <person name="Cockrell R."/>
            <person name="Collins M."/>
            <person name="Cooper J.A."/>
            <person name="Cree A."/>
            <person name="Curry S.M."/>
            <person name="Da Y."/>
            <person name="Dao M.D."/>
            <person name="Das B."/>
            <person name="Davila M.-L."/>
            <person name="Davy-Carroll L."/>
            <person name="Denson S."/>
            <person name="Dinh H."/>
            <person name="Ebong V.E."/>
            <person name="Edwards J.R."/>
            <person name="Egan A."/>
            <person name="El-Daye J."/>
            <person name="Escobedo L."/>
            <person name="Fernandez S."/>
            <person name="Fernando P.R."/>
            <person name="Flagg N."/>
            <person name="Forbes L.D."/>
            <person name="Fowler R.G."/>
            <person name="Fu Q."/>
            <person name="Gabisi R.A."/>
            <person name="Ganer J."/>
            <person name="Garbino Pronczuk A."/>
            <person name="Garcia R.M."/>
            <person name="Garner T."/>
            <person name="Garrett T.E."/>
            <person name="Gonzalez D.A."/>
            <person name="Hamid H."/>
            <person name="Hawkins E.S."/>
            <person name="Hirani K."/>
            <person name="Hogues M.E."/>
            <person name="Hollins B."/>
            <person name="Hsiao C.-H."/>
            <person name="Jabil R."/>
            <person name="James M.L."/>
            <person name="Jhangiani S.N."/>
            <person name="Johnson B."/>
            <person name="Johnson Q."/>
            <person name="Joshi V."/>
            <person name="Kalu J.B."/>
            <person name="Kam C."/>
            <person name="Kashfia A."/>
            <person name="Keebler J."/>
            <person name="Kisamo H."/>
            <person name="Kovar C.L."/>
            <person name="Lago L.A."/>
            <person name="Lai C.-Y."/>
            <person name="Laidlaw J."/>
            <person name="Lara F."/>
            <person name="Le T.-K."/>
            <person name="Lee S.L."/>
            <person name="Legall F.H."/>
            <person name="Lemon S.J."/>
            <person name="Lewis L.R."/>
            <person name="Li B."/>
            <person name="Liu Y."/>
            <person name="Liu Y.-S."/>
            <person name="Lopez J."/>
            <person name="Lozado R.J."/>
            <person name="Lu J."/>
            <person name="Madu R.C."/>
            <person name="Maheshwari M."/>
            <person name="Maheshwari R."/>
            <person name="Malloy K."/>
            <person name="Martinez E."/>
            <person name="Mathew T."/>
            <person name="Mercado I.C."/>
            <person name="Mercado C."/>
            <person name="Meyer B."/>
            <person name="Montgomery K."/>
            <person name="Morgan M.B."/>
            <person name="Munidasa M."/>
            <person name="Nazareth L.V."/>
            <person name="Nelson J."/>
            <person name="Ng B.M."/>
            <person name="Nguyen N.B."/>
            <person name="Nguyen P.Q."/>
            <person name="Nguyen T."/>
            <person name="Obregon M."/>
            <person name="Okwuonu G.O."/>
            <person name="Onwere C.G."/>
            <person name="Orozco G."/>
            <person name="Parra A."/>
            <person name="Patel S."/>
            <person name="Patil S."/>
            <person name="Perez A."/>
            <person name="Perez Y."/>
            <person name="Pham C."/>
            <person name="Primus E.L."/>
            <person name="Pu L.-L."/>
            <person name="Puazo M."/>
            <person name="Qin X."/>
            <person name="Quiroz J.B."/>
            <person name="Reese J."/>
            <person name="Richards S."/>
            <person name="Rives C.M."/>
            <person name="Robberts R."/>
            <person name="Ruiz S.J."/>
            <person name="Ruiz M.J."/>
            <person name="Santibanez J."/>
            <person name="Schneider B.W."/>
            <person name="Sisson I."/>
            <person name="Smith M."/>
            <person name="Sodergren E."/>
            <person name="Song X.-Z."/>
            <person name="Song B.B."/>
            <person name="Summersgill H."/>
            <person name="Thelus R."/>
            <person name="Thornton R.D."/>
            <person name="Trejos Z.Y."/>
            <person name="Usmani K."/>
            <person name="Vattathil S."/>
            <person name="Villasana D."/>
            <person name="Walker D.L."/>
            <person name="Wang S."/>
            <person name="Wang K."/>
            <person name="White C.S."/>
            <person name="Williams A.C."/>
            <person name="Williamson J."/>
            <person name="Wilson K."/>
            <person name="Woghiren I.O."/>
            <person name="Woodworth J.R."/>
            <person name="Worley K.C."/>
            <person name="Wright R.A."/>
            <person name="Wu W."/>
            <person name="Young L."/>
            <person name="Zhang L."/>
            <person name="Zhang J."/>
            <person name="Zhu Y."/>
            <person name="Muzny D.M."/>
            <person name="Weinstock G."/>
            <person name="Gibbs R.A."/>
        </authorList>
    </citation>
    <scope>NUCLEOTIDE SEQUENCE [LARGE SCALE GENOMIC DNA]</scope>
    <source>
        <strain evidence="3">LSR1</strain>
    </source>
</reference>
<feature type="domain" description="CHK kinase-like" evidence="1">
    <location>
        <begin position="128"/>
        <end position="328"/>
    </location>
</feature>
<evidence type="ECO:0000313" key="3">
    <source>
        <dbReference type="Proteomes" id="UP000007819"/>
    </source>
</evidence>
<dbReference type="RefSeq" id="XP_016659178.1">
    <property type="nucleotide sequence ID" value="XM_016803689.1"/>
</dbReference>
<dbReference type="PANTHER" id="PTHR11012:SF8">
    <property type="entry name" value="JUVENILE HORMONE-INDUCIBLE PROTEIN 26"/>
    <property type="match status" value="1"/>
</dbReference>